<reference evidence="2 3" key="1">
    <citation type="submission" date="2017-05" db="EMBL/GenBank/DDBJ databases">
        <title>Complete and WGS of Bordetella genogroups.</title>
        <authorList>
            <person name="Spilker T."/>
            <person name="LiPuma J."/>
        </authorList>
    </citation>
    <scope>NUCLEOTIDE SEQUENCE [LARGE SCALE GENOMIC DNA]</scope>
    <source>
        <strain evidence="2 3">AU10456</strain>
    </source>
</reference>
<keyword evidence="3" id="KW-1185">Reference proteome</keyword>
<name>A0A261TQI6_9BORD</name>
<dbReference type="InterPro" id="IPR029058">
    <property type="entry name" value="AB_hydrolase_fold"/>
</dbReference>
<dbReference type="PANTHER" id="PTHR43798">
    <property type="entry name" value="MONOACYLGLYCEROL LIPASE"/>
    <property type="match status" value="1"/>
</dbReference>
<protein>
    <submittedName>
        <fullName evidence="2">Alpha/beta hydrolase</fullName>
    </submittedName>
</protein>
<dbReference type="AlphaFoldDB" id="A0A261TQI6"/>
<dbReference type="Proteomes" id="UP000216913">
    <property type="component" value="Unassembled WGS sequence"/>
</dbReference>
<dbReference type="PRINTS" id="PR00412">
    <property type="entry name" value="EPOXHYDRLASE"/>
</dbReference>
<evidence type="ECO:0000313" key="2">
    <source>
        <dbReference type="EMBL" id="OZI51879.1"/>
    </source>
</evidence>
<sequence length="270" mass="28834">MSTRLQIAHAGAVFAADTAGEGTPVLFLHANVCDNRMWRAQVEAVGEAFHAIAYDRRGFGQTRAVPEDHSSVSDLFAVLDAVAPDRQAVLVGCSAGGRIAIDAALRHPERVSALVLVSPSVAGAPAPAYPAAALPLLANLQQAEARGDIDKMNAIKARLWLDGPLQPEGRIGGATRSLFLDMNQRVLLAPPTGTDLDMDRAWPRLAEIGVPTLLLWGEYDFPHIQERCRRMVQTLPAVQGHALRGVAHLPSLEQPGEVNALILDFLSSAG</sequence>
<dbReference type="RefSeq" id="WP_094799834.1">
    <property type="nucleotide sequence ID" value="NZ_NEVN01000005.1"/>
</dbReference>
<feature type="domain" description="AB hydrolase-1" evidence="1">
    <location>
        <begin position="25"/>
        <end position="260"/>
    </location>
</feature>
<dbReference type="SUPFAM" id="SSF53474">
    <property type="entry name" value="alpha/beta-Hydrolases"/>
    <property type="match status" value="1"/>
</dbReference>
<dbReference type="EMBL" id="NEVP01000006">
    <property type="protein sequence ID" value="OZI51879.1"/>
    <property type="molecule type" value="Genomic_DNA"/>
</dbReference>
<dbReference type="Pfam" id="PF12697">
    <property type="entry name" value="Abhydrolase_6"/>
    <property type="match status" value="1"/>
</dbReference>
<proteinExistence type="predicted"/>
<dbReference type="InterPro" id="IPR000639">
    <property type="entry name" value="Epox_hydrolase-like"/>
</dbReference>
<accession>A0A261TQI6</accession>
<evidence type="ECO:0000313" key="3">
    <source>
        <dbReference type="Proteomes" id="UP000216913"/>
    </source>
</evidence>
<evidence type="ECO:0000259" key="1">
    <source>
        <dbReference type="Pfam" id="PF12697"/>
    </source>
</evidence>
<dbReference type="InterPro" id="IPR050266">
    <property type="entry name" value="AB_hydrolase_sf"/>
</dbReference>
<dbReference type="OrthoDB" id="9780765at2"/>
<dbReference type="Gene3D" id="3.40.50.1820">
    <property type="entry name" value="alpha/beta hydrolase"/>
    <property type="match status" value="1"/>
</dbReference>
<dbReference type="GO" id="GO:0016787">
    <property type="term" value="F:hydrolase activity"/>
    <property type="evidence" value="ECO:0007669"/>
    <property type="project" value="UniProtKB-KW"/>
</dbReference>
<gene>
    <name evidence="2" type="ORF">CAL25_10185</name>
</gene>
<organism evidence="2 3">
    <name type="scientific">Bordetella genomosp. 5</name>
    <dbReference type="NCBI Taxonomy" id="1395608"/>
    <lineage>
        <taxon>Bacteria</taxon>
        <taxon>Pseudomonadati</taxon>
        <taxon>Pseudomonadota</taxon>
        <taxon>Betaproteobacteria</taxon>
        <taxon>Burkholderiales</taxon>
        <taxon>Alcaligenaceae</taxon>
        <taxon>Bordetella</taxon>
    </lineage>
</organism>
<keyword evidence="2" id="KW-0378">Hydrolase</keyword>
<dbReference type="InterPro" id="IPR000073">
    <property type="entry name" value="AB_hydrolase_1"/>
</dbReference>
<comment type="caution">
    <text evidence="2">The sequence shown here is derived from an EMBL/GenBank/DDBJ whole genome shotgun (WGS) entry which is preliminary data.</text>
</comment>
<dbReference type="PRINTS" id="PR00111">
    <property type="entry name" value="ABHYDROLASE"/>
</dbReference>